<accession>A0A7W2EUQ7</accession>
<keyword evidence="3" id="KW-1185">Reference proteome</keyword>
<gene>
    <name evidence="2" type="ORF">H3H37_17795</name>
</gene>
<dbReference type="InterPro" id="IPR036889">
    <property type="entry name" value="mOase_MmoB_DmpM_sf"/>
</dbReference>
<reference evidence="2 3" key="1">
    <citation type="submission" date="2020-07" db="EMBL/GenBank/DDBJ databases">
        <title>Novel species isolated from subtropical streams in China.</title>
        <authorList>
            <person name="Lu H."/>
        </authorList>
    </citation>
    <scope>NUCLEOTIDE SEQUENCE [LARGE SCALE GENOMIC DNA]</scope>
    <source>
        <strain evidence="2 3">LX20W</strain>
    </source>
</reference>
<proteinExistence type="inferred from homology"/>
<evidence type="ECO:0000256" key="1">
    <source>
        <dbReference type="ARBA" id="ARBA00006313"/>
    </source>
</evidence>
<evidence type="ECO:0000313" key="3">
    <source>
        <dbReference type="Proteomes" id="UP000534388"/>
    </source>
</evidence>
<organism evidence="2 3">
    <name type="scientific">Rugamonas brunnea</name>
    <dbReference type="NCBI Taxonomy" id="2758569"/>
    <lineage>
        <taxon>Bacteria</taxon>
        <taxon>Pseudomonadati</taxon>
        <taxon>Pseudomonadota</taxon>
        <taxon>Betaproteobacteria</taxon>
        <taxon>Burkholderiales</taxon>
        <taxon>Oxalobacteraceae</taxon>
        <taxon>Telluria group</taxon>
        <taxon>Rugamonas</taxon>
    </lineage>
</organism>
<dbReference type="Gene3D" id="3.90.56.10">
    <property type="entry name" value="Monooxygenase component MmoB/DmpM"/>
    <property type="match status" value="1"/>
</dbReference>
<name>A0A7W2EUQ7_9BURK</name>
<evidence type="ECO:0000313" key="2">
    <source>
        <dbReference type="EMBL" id="MBA5638915.1"/>
    </source>
</evidence>
<dbReference type="GO" id="GO:0004497">
    <property type="term" value="F:monooxygenase activity"/>
    <property type="evidence" value="ECO:0007669"/>
    <property type="project" value="InterPro"/>
</dbReference>
<dbReference type="AlphaFoldDB" id="A0A7W2EUQ7"/>
<dbReference type="Pfam" id="PF02406">
    <property type="entry name" value="MmoB_DmpM"/>
    <property type="match status" value="1"/>
</dbReference>
<dbReference type="EMBL" id="JACEZT010000012">
    <property type="protein sequence ID" value="MBA5638915.1"/>
    <property type="molecule type" value="Genomic_DNA"/>
</dbReference>
<sequence length="104" mass="11827">MSSNEISKAHLNNWVGPVMRAGELADAVAEAAREDNPGKEIRIDDKRAYVRIETDNEMVLRRETLERALGRPFKMPDLEIGLSSFAGRVETQPDLIRFYLVKQL</sequence>
<dbReference type="Proteomes" id="UP000534388">
    <property type="component" value="Unassembled WGS sequence"/>
</dbReference>
<dbReference type="SUPFAM" id="SSF56029">
    <property type="entry name" value="Monooxygenase (hydroxylase) regulatory protein"/>
    <property type="match status" value="1"/>
</dbReference>
<dbReference type="InterPro" id="IPR003454">
    <property type="entry name" value="MOase_MmoB_DmpM"/>
</dbReference>
<comment type="caution">
    <text evidence="2">The sequence shown here is derived from an EMBL/GenBank/DDBJ whole genome shotgun (WGS) entry which is preliminary data.</text>
</comment>
<protein>
    <submittedName>
        <fullName evidence="2">MmoB/DmpM family protein</fullName>
    </submittedName>
</protein>
<dbReference type="RefSeq" id="WP_182164932.1">
    <property type="nucleotide sequence ID" value="NZ_JACEZT010000012.1"/>
</dbReference>
<comment type="similarity">
    <text evidence="1">Belongs to the TmoD/XamoD family.</text>
</comment>